<sequence length="273" mass="29696">MEVDMQPIPLRATRSSTKRARSPSSPGQYDRPSKRVSSSGHDTSVPISFPHFQTTPASHGLPNIAVARLRNTPQDWVSQTQSMRLESPASERGGFSTPPPVTTVDDVGQIRVDEVMADEPMLGDEMSISPQRLSHLSSAPGGPSPSQYLHPPDIQYPSAKATLHPQNPNRLQIPAIQIQAATPSPVQMYDAQPRLDSPALTPSSSMSDSVPAFAFEDTSMLSPSSASSPSTELRAQHQMSTAATAKKQRFTMGPRADCELCRQRVKGHYMHFD</sequence>
<evidence type="ECO:0000256" key="1">
    <source>
        <dbReference type="SAM" id="MobiDB-lite"/>
    </source>
</evidence>
<evidence type="ECO:0000313" key="3">
    <source>
        <dbReference type="Proteomes" id="UP001215151"/>
    </source>
</evidence>
<feature type="region of interest" description="Disordered" evidence="1">
    <location>
        <begin position="76"/>
        <end position="104"/>
    </location>
</feature>
<dbReference type="Proteomes" id="UP001215151">
    <property type="component" value="Unassembled WGS sequence"/>
</dbReference>
<dbReference type="AlphaFoldDB" id="A0AAD7TJY9"/>
<reference evidence="2" key="1">
    <citation type="submission" date="2022-11" db="EMBL/GenBank/DDBJ databases">
        <title>Genome Sequence of Cubamyces cubensis.</title>
        <authorList>
            <person name="Buettner E."/>
        </authorList>
    </citation>
    <scope>NUCLEOTIDE SEQUENCE</scope>
    <source>
        <strain evidence="2">MPL-01</strain>
    </source>
</reference>
<comment type="caution">
    <text evidence="2">The sequence shown here is derived from an EMBL/GenBank/DDBJ whole genome shotgun (WGS) entry which is preliminary data.</text>
</comment>
<feature type="region of interest" description="Disordered" evidence="1">
    <location>
        <begin position="1"/>
        <end position="59"/>
    </location>
</feature>
<proteinExistence type="predicted"/>
<organism evidence="2 3">
    <name type="scientific">Trametes cubensis</name>
    <dbReference type="NCBI Taxonomy" id="1111947"/>
    <lineage>
        <taxon>Eukaryota</taxon>
        <taxon>Fungi</taxon>
        <taxon>Dikarya</taxon>
        <taxon>Basidiomycota</taxon>
        <taxon>Agaricomycotina</taxon>
        <taxon>Agaricomycetes</taxon>
        <taxon>Polyporales</taxon>
        <taxon>Polyporaceae</taxon>
        <taxon>Trametes</taxon>
    </lineage>
</organism>
<keyword evidence="3" id="KW-1185">Reference proteome</keyword>
<feature type="compositionally biased region" description="Polar residues" evidence="1">
    <location>
        <begin position="35"/>
        <end position="57"/>
    </location>
</feature>
<dbReference type="EMBL" id="JAPEVG010000562">
    <property type="protein sequence ID" value="KAJ8457426.1"/>
    <property type="molecule type" value="Genomic_DNA"/>
</dbReference>
<feature type="region of interest" description="Disordered" evidence="1">
    <location>
        <begin position="132"/>
        <end position="164"/>
    </location>
</feature>
<evidence type="ECO:0000313" key="2">
    <source>
        <dbReference type="EMBL" id="KAJ8457426.1"/>
    </source>
</evidence>
<protein>
    <submittedName>
        <fullName evidence="2">Uncharacterized protein</fullName>
    </submittedName>
</protein>
<accession>A0AAD7TJY9</accession>
<name>A0AAD7TJY9_9APHY</name>
<gene>
    <name evidence="2" type="ORF">ONZ51_g11543</name>
</gene>